<name>A0A3N6NYM7_9EURY</name>
<accession>A0A3N6NYM7</accession>
<proteinExistence type="predicted"/>
<evidence type="ECO:0000313" key="3">
    <source>
        <dbReference type="Proteomes" id="UP000273828"/>
    </source>
</evidence>
<organism evidence="2 3">
    <name type="scientific">Natrarchaeobius halalkaliphilus</name>
    <dbReference type="NCBI Taxonomy" id="1679091"/>
    <lineage>
        <taxon>Archaea</taxon>
        <taxon>Methanobacteriati</taxon>
        <taxon>Methanobacteriota</taxon>
        <taxon>Stenosarchaea group</taxon>
        <taxon>Halobacteria</taxon>
        <taxon>Halobacteriales</taxon>
        <taxon>Natrialbaceae</taxon>
        <taxon>Natrarchaeobius</taxon>
    </lineage>
</organism>
<comment type="caution">
    <text evidence="2">The sequence shown here is derived from an EMBL/GenBank/DDBJ whole genome shotgun (WGS) entry which is preliminary data.</text>
</comment>
<keyword evidence="1" id="KW-0472">Membrane</keyword>
<evidence type="ECO:0000256" key="1">
    <source>
        <dbReference type="SAM" id="Phobius"/>
    </source>
</evidence>
<gene>
    <name evidence="2" type="ORF">EA462_16965</name>
</gene>
<dbReference type="EMBL" id="REFY01000008">
    <property type="protein sequence ID" value="RQG86162.1"/>
    <property type="molecule type" value="Genomic_DNA"/>
</dbReference>
<protein>
    <submittedName>
        <fullName evidence="2">Uncharacterized protein</fullName>
    </submittedName>
</protein>
<feature type="transmembrane region" description="Helical" evidence="1">
    <location>
        <begin position="72"/>
        <end position="91"/>
    </location>
</feature>
<keyword evidence="1" id="KW-1133">Transmembrane helix</keyword>
<sequence length="110" mass="12261">MTGWIYIRSRWLRIPFILAGFLVFLAAVAVVVVAVSTVAYTAFGLLLGVPMTDVIATLSIHQIASERATDPLSWIAAFLVSIVLLPCFDWYQRWVSRALRTTDSGAKMER</sequence>
<feature type="transmembrane region" description="Helical" evidence="1">
    <location>
        <begin position="40"/>
        <end position="60"/>
    </location>
</feature>
<dbReference type="Proteomes" id="UP000273828">
    <property type="component" value="Unassembled WGS sequence"/>
</dbReference>
<evidence type="ECO:0000313" key="2">
    <source>
        <dbReference type="EMBL" id="RQG86162.1"/>
    </source>
</evidence>
<feature type="transmembrane region" description="Helical" evidence="1">
    <location>
        <begin position="12"/>
        <end position="34"/>
    </location>
</feature>
<reference evidence="2 3" key="1">
    <citation type="submission" date="2018-10" db="EMBL/GenBank/DDBJ databases">
        <title>Natrarchaeobius chitinivorans gen. nov., sp. nov., and Natrarchaeobius haloalkaliphilus sp. nov., alkaliphilic, chitin-utilizing haloarchaea from hypersaline alkaline lakes.</title>
        <authorList>
            <person name="Sorokin D.Y."/>
            <person name="Elcheninov A.G."/>
            <person name="Kostrikina N.A."/>
            <person name="Bale N.J."/>
            <person name="Sinninghe Damste J.S."/>
            <person name="Khijniak T.V."/>
            <person name="Kublanov I.V."/>
            <person name="Toshchakov S.V."/>
        </authorList>
    </citation>
    <scope>NUCLEOTIDE SEQUENCE [LARGE SCALE GENOMIC DNA]</scope>
    <source>
        <strain evidence="2 3">AArcht-Sl</strain>
    </source>
</reference>
<dbReference type="AlphaFoldDB" id="A0A3N6NYM7"/>
<keyword evidence="1" id="KW-0812">Transmembrane</keyword>
<keyword evidence="3" id="KW-1185">Reference proteome</keyword>